<comment type="caution">
    <text evidence="2">The sequence shown here is derived from an EMBL/GenBank/DDBJ whole genome shotgun (WGS) entry which is preliminary data.</text>
</comment>
<accession>A0A151P1Z0</accession>
<evidence type="ECO:0000256" key="1">
    <source>
        <dbReference type="SAM" id="MobiDB-lite"/>
    </source>
</evidence>
<dbReference type="EMBL" id="AKHW03001320">
    <property type="protein sequence ID" value="KYO42920.1"/>
    <property type="molecule type" value="Genomic_DNA"/>
</dbReference>
<dbReference type="AlphaFoldDB" id="A0A151P1Z0"/>
<sequence>METFYSALRAEIRAFEEQVRSCQEGFDLPALRKALLLLLAESRPGEVQSVEQRRRHAVCKDWTGREAAKPPAGDRDCSIPAYVSWLSSYLGYLNSLKDTFDAKVVFPLCENLYVNEEPGGRSEPGLPVGCPCPSGSGRGKEEQPCAAESIADVARQLFAVRRKWALLLQGGMIDDRLLSPQSLRDLRGSPHACPFRKVLKLVPNIFHKSLATAELARQWVALHRSSFLGGCSQPGAKSGTGGDGGSGAGSAGLVRAQLQESREELMSLLGRAERAGALEAQVRGITQSISHLHQQQQDNRRELDNVQQGLGQGEEDTAERVPERSSSCQAILRQLADLGRRLELEEYRKSIVQSDWVLELAVRPALLRHIDVVQQRCRELERVVLGWEEAGPEPLRSAKMTDSVSLPGSAHSSTAHATPGSWQGR</sequence>
<evidence type="ECO:0000313" key="3">
    <source>
        <dbReference type="Proteomes" id="UP000050525"/>
    </source>
</evidence>
<evidence type="ECO:0000313" key="2">
    <source>
        <dbReference type="EMBL" id="KYO42920.1"/>
    </source>
</evidence>
<feature type="compositionally biased region" description="Polar residues" evidence="1">
    <location>
        <begin position="400"/>
        <end position="425"/>
    </location>
</feature>
<dbReference type="Proteomes" id="UP000050525">
    <property type="component" value="Unassembled WGS sequence"/>
</dbReference>
<dbReference type="PANTHER" id="PTHR35838:SF1">
    <property type="entry name" value="TRICHOHYALIN-LIKE"/>
    <property type="match status" value="1"/>
</dbReference>
<gene>
    <name evidence="2" type="ORF">Y1Q_0018250</name>
</gene>
<reference evidence="2 3" key="1">
    <citation type="journal article" date="2012" name="Genome Biol.">
        <title>Sequencing three crocodilian genomes to illuminate the evolution of archosaurs and amniotes.</title>
        <authorList>
            <person name="St John J.A."/>
            <person name="Braun E.L."/>
            <person name="Isberg S.R."/>
            <person name="Miles L.G."/>
            <person name="Chong A.Y."/>
            <person name="Gongora J."/>
            <person name="Dalzell P."/>
            <person name="Moran C."/>
            <person name="Bed'hom B."/>
            <person name="Abzhanov A."/>
            <person name="Burgess S.C."/>
            <person name="Cooksey A.M."/>
            <person name="Castoe T.A."/>
            <person name="Crawford N.G."/>
            <person name="Densmore L.D."/>
            <person name="Drew J.C."/>
            <person name="Edwards S.V."/>
            <person name="Faircloth B.C."/>
            <person name="Fujita M.K."/>
            <person name="Greenwold M.J."/>
            <person name="Hoffmann F.G."/>
            <person name="Howard J.M."/>
            <person name="Iguchi T."/>
            <person name="Janes D.E."/>
            <person name="Khan S.Y."/>
            <person name="Kohno S."/>
            <person name="de Koning A.J."/>
            <person name="Lance S.L."/>
            <person name="McCarthy F.M."/>
            <person name="McCormack J.E."/>
            <person name="Merchant M.E."/>
            <person name="Peterson D.G."/>
            <person name="Pollock D.D."/>
            <person name="Pourmand N."/>
            <person name="Raney B.J."/>
            <person name="Roessler K.A."/>
            <person name="Sanford J.R."/>
            <person name="Sawyer R.H."/>
            <person name="Schmidt C.J."/>
            <person name="Triplett E.W."/>
            <person name="Tuberville T.D."/>
            <person name="Venegas-Anaya M."/>
            <person name="Howard J.T."/>
            <person name="Jarvis E.D."/>
            <person name="Guillette L.J.Jr."/>
            <person name="Glenn T.C."/>
            <person name="Green R.E."/>
            <person name="Ray D.A."/>
        </authorList>
    </citation>
    <scope>NUCLEOTIDE SEQUENCE [LARGE SCALE GENOMIC DNA]</scope>
    <source>
        <strain evidence="2">KSC_2009_1</strain>
    </source>
</reference>
<feature type="region of interest" description="Disordered" evidence="1">
    <location>
        <begin position="290"/>
        <end position="325"/>
    </location>
</feature>
<protein>
    <submittedName>
        <fullName evidence="2">Uncharacterized protein</fullName>
    </submittedName>
</protein>
<keyword evidence="3" id="KW-1185">Reference proteome</keyword>
<dbReference type="PANTHER" id="PTHR35838">
    <property type="entry name" value="CHROMOSOME 21, WHOLE GENOME SHOTGUN SEQUENCE"/>
    <property type="match status" value="1"/>
</dbReference>
<organism evidence="2 3">
    <name type="scientific">Alligator mississippiensis</name>
    <name type="common">American alligator</name>
    <dbReference type="NCBI Taxonomy" id="8496"/>
    <lineage>
        <taxon>Eukaryota</taxon>
        <taxon>Metazoa</taxon>
        <taxon>Chordata</taxon>
        <taxon>Craniata</taxon>
        <taxon>Vertebrata</taxon>
        <taxon>Euteleostomi</taxon>
        <taxon>Archelosauria</taxon>
        <taxon>Archosauria</taxon>
        <taxon>Crocodylia</taxon>
        <taxon>Alligatoridae</taxon>
        <taxon>Alligatorinae</taxon>
        <taxon>Alligator</taxon>
    </lineage>
</organism>
<name>A0A151P1Z0_ALLMI</name>
<feature type="region of interest" description="Disordered" evidence="1">
    <location>
        <begin position="394"/>
        <end position="425"/>
    </location>
</feature>
<proteinExistence type="predicted"/>